<name>A0ABT6Y5W9_9BACT</name>
<dbReference type="SUPFAM" id="SSF82861">
    <property type="entry name" value="Mechanosensitive channel protein MscS (YggB), transmembrane region"/>
    <property type="match status" value="1"/>
</dbReference>
<evidence type="ECO:0000256" key="5">
    <source>
        <dbReference type="ARBA" id="ARBA00022989"/>
    </source>
</evidence>
<dbReference type="InterPro" id="IPR006685">
    <property type="entry name" value="MscS_channel_2nd"/>
</dbReference>
<proteinExistence type="inferred from homology"/>
<evidence type="ECO:0000259" key="9">
    <source>
        <dbReference type="Pfam" id="PF21082"/>
    </source>
</evidence>
<dbReference type="Gene3D" id="2.30.30.60">
    <property type="match status" value="1"/>
</dbReference>
<dbReference type="PANTHER" id="PTHR30221">
    <property type="entry name" value="SMALL-CONDUCTANCE MECHANOSENSITIVE CHANNEL"/>
    <property type="match status" value="1"/>
</dbReference>
<dbReference type="SUPFAM" id="SSF82689">
    <property type="entry name" value="Mechanosensitive channel protein MscS (YggB), C-terminal domain"/>
    <property type="match status" value="1"/>
</dbReference>
<evidence type="ECO:0000313" key="12">
    <source>
        <dbReference type="Proteomes" id="UP001236507"/>
    </source>
</evidence>
<protein>
    <submittedName>
        <fullName evidence="11">Mechanosensitive ion channel</fullName>
    </submittedName>
</protein>
<evidence type="ECO:0000313" key="11">
    <source>
        <dbReference type="EMBL" id="MDI9858508.1"/>
    </source>
</evidence>
<feature type="transmembrane region" description="Helical" evidence="7">
    <location>
        <begin position="60"/>
        <end position="83"/>
    </location>
</feature>
<dbReference type="InterPro" id="IPR011014">
    <property type="entry name" value="MscS_channel_TM-2"/>
</dbReference>
<dbReference type="Gene3D" id="1.10.287.1260">
    <property type="match status" value="1"/>
</dbReference>
<dbReference type="InterPro" id="IPR023408">
    <property type="entry name" value="MscS_beta-dom_sf"/>
</dbReference>
<evidence type="ECO:0000256" key="3">
    <source>
        <dbReference type="ARBA" id="ARBA00022475"/>
    </source>
</evidence>
<evidence type="ECO:0000256" key="6">
    <source>
        <dbReference type="ARBA" id="ARBA00023136"/>
    </source>
</evidence>
<dbReference type="RefSeq" id="WP_283343706.1">
    <property type="nucleotide sequence ID" value="NZ_JASHIF010000003.1"/>
</dbReference>
<dbReference type="Pfam" id="PF21088">
    <property type="entry name" value="MS_channel_1st"/>
    <property type="match status" value="1"/>
</dbReference>
<evidence type="ECO:0000256" key="2">
    <source>
        <dbReference type="ARBA" id="ARBA00008017"/>
    </source>
</evidence>
<feature type="domain" description="Mechanosensitive ion channel MscS" evidence="8">
    <location>
        <begin position="106"/>
        <end position="171"/>
    </location>
</feature>
<dbReference type="EMBL" id="JASHIF010000003">
    <property type="protein sequence ID" value="MDI9858508.1"/>
    <property type="molecule type" value="Genomic_DNA"/>
</dbReference>
<accession>A0ABT6Y5W9</accession>
<keyword evidence="5 7" id="KW-1133">Transmembrane helix</keyword>
<keyword evidence="4 7" id="KW-0812">Transmembrane</keyword>
<keyword evidence="3" id="KW-1003">Cell membrane</keyword>
<reference evidence="11 12" key="1">
    <citation type="submission" date="2023-05" db="EMBL/GenBank/DDBJ databases">
        <title>Novel species of genus Flectobacillus isolated from stream in China.</title>
        <authorList>
            <person name="Lu H."/>
        </authorList>
    </citation>
    <scope>NUCLEOTIDE SEQUENCE [LARGE SCALE GENOMIC DNA]</scope>
    <source>
        <strain evidence="11 12">KCTC 42575</strain>
    </source>
</reference>
<dbReference type="InterPro" id="IPR049278">
    <property type="entry name" value="MS_channel_C"/>
</dbReference>
<evidence type="ECO:0000259" key="10">
    <source>
        <dbReference type="Pfam" id="PF21088"/>
    </source>
</evidence>
<dbReference type="Pfam" id="PF00924">
    <property type="entry name" value="MS_channel_2nd"/>
    <property type="match status" value="1"/>
</dbReference>
<feature type="transmembrane region" description="Helical" evidence="7">
    <location>
        <begin position="12"/>
        <end position="32"/>
    </location>
</feature>
<evidence type="ECO:0000256" key="4">
    <source>
        <dbReference type="ARBA" id="ARBA00022692"/>
    </source>
</evidence>
<comment type="subcellular location">
    <subcellularLocation>
        <location evidence="1">Cell membrane</location>
        <topology evidence="1">Multi-pass membrane protein</topology>
    </subcellularLocation>
</comment>
<gene>
    <name evidence="11" type="ORF">QM524_04745</name>
</gene>
<dbReference type="InterPro" id="IPR045275">
    <property type="entry name" value="MscS_archaea/bacteria_type"/>
</dbReference>
<evidence type="ECO:0000256" key="7">
    <source>
        <dbReference type="SAM" id="Phobius"/>
    </source>
</evidence>
<evidence type="ECO:0000256" key="1">
    <source>
        <dbReference type="ARBA" id="ARBA00004651"/>
    </source>
</evidence>
<dbReference type="PROSITE" id="PS01246">
    <property type="entry name" value="UPF0003"/>
    <property type="match status" value="1"/>
</dbReference>
<comment type="similarity">
    <text evidence="2">Belongs to the MscS (TC 1.A.23) family.</text>
</comment>
<dbReference type="InterPro" id="IPR049142">
    <property type="entry name" value="MS_channel_1st"/>
</dbReference>
<dbReference type="InterPro" id="IPR011066">
    <property type="entry name" value="MscS_channel_C_sf"/>
</dbReference>
<sequence>MDISFTNLKDQIFLAITQYGGKILLALIVFIIGRKVIAKASQVLGSKMNKSNFDKDVQPFLISLVSVALNIMLLLSCAGILGIQTTSFVAVLGAAGLAVGLALQGSLSNFAGGVLILIFKPYKVGDLISAQGFTGTVESVQIFNTILVTPDNKTLILPNGALATSAITNISGKGTIRVDMVFAVGNQNSLASVKKAFTNAVKLCPTALQNMEHDILLNSMTENALKFDVRVWTNSENYWATYYGVTELVYEHLKKEGIEAPKIHLNLHQLS</sequence>
<dbReference type="InterPro" id="IPR006686">
    <property type="entry name" value="MscS_channel_CS"/>
</dbReference>
<keyword evidence="6 7" id="KW-0472">Membrane</keyword>
<evidence type="ECO:0000259" key="8">
    <source>
        <dbReference type="Pfam" id="PF00924"/>
    </source>
</evidence>
<feature type="domain" description="Mechanosensitive ion channel MscS C-terminal" evidence="9">
    <location>
        <begin position="193"/>
        <end position="259"/>
    </location>
</feature>
<dbReference type="Pfam" id="PF21082">
    <property type="entry name" value="MS_channel_3rd"/>
    <property type="match status" value="1"/>
</dbReference>
<dbReference type="InterPro" id="IPR010920">
    <property type="entry name" value="LSM_dom_sf"/>
</dbReference>
<dbReference type="SUPFAM" id="SSF50182">
    <property type="entry name" value="Sm-like ribonucleoproteins"/>
    <property type="match status" value="1"/>
</dbReference>
<organism evidence="11 12">
    <name type="scientific">Flectobacillus roseus</name>
    <dbReference type="NCBI Taxonomy" id="502259"/>
    <lineage>
        <taxon>Bacteria</taxon>
        <taxon>Pseudomonadati</taxon>
        <taxon>Bacteroidota</taxon>
        <taxon>Cytophagia</taxon>
        <taxon>Cytophagales</taxon>
        <taxon>Flectobacillaceae</taxon>
        <taxon>Flectobacillus</taxon>
    </lineage>
</organism>
<keyword evidence="12" id="KW-1185">Reference proteome</keyword>
<feature type="transmembrane region" description="Helical" evidence="7">
    <location>
        <begin position="89"/>
        <end position="119"/>
    </location>
</feature>
<comment type="caution">
    <text evidence="11">The sequence shown here is derived from an EMBL/GenBank/DDBJ whole genome shotgun (WGS) entry which is preliminary data.</text>
</comment>
<feature type="domain" description="Mechanosensitive ion channel transmembrane helices 2/3" evidence="10">
    <location>
        <begin position="66"/>
        <end position="104"/>
    </location>
</feature>
<dbReference type="Gene3D" id="3.30.70.100">
    <property type="match status" value="1"/>
</dbReference>
<dbReference type="PANTHER" id="PTHR30221:SF1">
    <property type="entry name" value="SMALL-CONDUCTANCE MECHANOSENSITIVE CHANNEL"/>
    <property type="match status" value="1"/>
</dbReference>
<dbReference type="Proteomes" id="UP001236507">
    <property type="component" value="Unassembled WGS sequence"/>
</dbReference>